<keyword evidence="1" id="KW-0732">Signal</keyword>
<name>A0ABR8VS76_9BACI</name>
<accession>A0ABR8VS76</accession>
<feature type="chain" id="PRO_5046657863" description="Lipoprotein" evidence="1">
    <location>
        <begin position="25"/>
        <end position="175"/>
    </location>
</feature>
<dbReference type="EMBL" id="JACSPV010000071">
    <property type="protein sequence ID" value="MBD8007615.1"/>
    <property type="molecule type" value="Genomic_DNA"/>
</dbReference>
<dbReference type="RefSeq" id="WP_191816398.1">
    <property type="nucleotide sequence ID" value="NZ_JACSPV010000071.1"/>
</dbReference>
<organism evidence="2 3">
    <name type="scientific">Bacillus norwichensis</name>
    <dbReference type="NCBI Taxonomy" id="2762217"/>
    <lineage>
        <taxon>Bacteria</taxon>
        <taxon>Bacillati</taxon>
        <taxon>Bacillota</taxon>
        <taxon>Bacilli</taxon>
        <taxon>Bacillales</taxon>
        <taxon>Bacillaceae</taxon>
        <taxon>Bacillus</taxon>
    </lineage>
</organism>
<keyword evidence="3" id="KW-1185">Reference proteome</keyword>
<protein>
    <recommendedName>
        <fullName evidence="4">Lipoprotein</fullName>
    </recommendedName>
</protein>
<feature type="signal peptide" evidence="1">
    <location>
        <begin position="1"/>
        <end position="24"/>
    </location>
</feature>
<evidence type="ECO:0000313" key="3">
    <source>
        <dbReference type="Proteomes" id="UP000648182"/>
    </source>
</evidence>
<evidence type="ECO:0008006" key="4">
    <source>
        <dbReference type="Google" id="ProtNLM"/>
    </source>
</evidence>
<evidence type="ECO:0000256" key="1">
    <source>
        <dbReference type="SAM" id="SignalP"/>
    </source>
</evidence>
<proteinExistence type="predicted"/>
<sequence length="175" mass="19623">MNKVILYICMGMLFLTACSPYGLTGGPDSDSDDSEPTPEEIAAIENMKTFSLTIEQFEKNMQTQSNDAVLNETEMGYETKDHLIKIDYKDDSTDANDPLTYIYILIDQPSAKFTNIEKECIATLEMLFASLEVSYDVNQLVTSVKENKIEAMNTEDVMVELTNNSANIQMTISPK</sequence>
<comment type="caution">
    <text evidence="2">The sequence shown here is derived from an EMBL/GenBank/DDBJ whole genome shotgun (WGS) entry which is preliminary data.</text>
</comment>
<dbReference type="Proteomes" id="UP000648182">
    <property type="component" value="Unassembled WGS sequence"/>
</dbReference>
<evidence type="ECO:0000313" key="2">
    <source>
        <dbReference type="EMBL" id="MBD8007615.1"/>
    </source>
</evidence>
<gene>
    <name evidence="2" type="ORF">H9631_21465</name>
</gene>
<dbReference type="PROSITE" id="PS51257">
    <property type="entry name" value="PROKAR_LIPOPROTEIN"/>
    <property type="match status" value="1"/>
</dbReference>
<reference evidence="2 3" key="1">
    <citation type="submission" date="2020-08" db="EMBL/GenBank/DDBJ databases">
        <title>A Genomic Blueprint of the Chicken Gut Microbiome.</title>
        <authorList>
            <person name="Gilroy R."/>
            <person name="Ravi A."/>
            <person name="Getino M."/>
            <person name="Pursley I."/>
            <person name="Horton D.L."/>
            <person name="Alikhan N.-F."/>
            <person name="Baker D."/>
            <person name="Gharbi K."/>
            <person name="Hall N."/>
            <person name="Watson M."/>
            <person name="Adriaenssens E.M."/>
            <person name="Foster-Nyarko E."/>
            <person name="Jarju S."/>
            <person name="Secka A."/>
            <person name="Antonio M."/>
            <person name="Oren A."/>
            <person name="Chaudhuri R."/>
            <person name="La Ragione R.M."/>
            <person name="Hildebrand F."/>
            <person name="Pallen M.J."/>
        </authorList>
    </citation>
    <scope>NUCLEOTIDE SEQUENCE [LARGE SCALE GENOMIC DNA]</scope>
    <source>
        <strain evidence="2 3">Sa1BUA2</strain>
    </source>
</reference>